<protein>
    <submittedName>
        <fullName evidence="7">DMSO/TMAO reductase YedYZ, molybdopterin-dependent catalytic subunit</fullName>
    </submittedName>
</protein>
<keyword evidence="8" id="KW-1185">Reference proteome</keyword>
<organism evidence="7 8">
    <name type="scientific">Bosea robiniae</name>
    <dbReference type="NCBI Taxonomy" id="1036780"/>
    <lineage>
        <taxon>Bacteria</taxon>
        <taxon>Pseudomonadati</taxon>
        <taxon>Pseudomonadota</taxon>
        <taxon>Alphaproteobacteria</taxon>
        <taxon>Hyphomicrobiales</taxon>
        <taxon>Boseaceae</taxon>
        <taxon>Bosea</taxon>
    </lineage>
</organism>
<keyword evidence="4" id="KW-0560">Oxidoreductase</keyword>
<evidence type="ECO:0000313" key="8">
    <source>
        <dbReference type="Proteomes" id="UP000199468"/>
    </source>
</evidence>
<feature type="domain" description="Oxidoreductase molybdopterin-binding" evidence="5">
    <location>
        <begin position="122"/>
        <end position="290"/>
    </location>
</feature>
<dbReference type="InterPro" id="IPR014756">
    <property type="entry name" value="Ig_E-set"/>
</dbReference>
<dbReference type="InterPro" id="IPR036374">
    <property type="entry name" value="OxRdtase_Mopterin-bd_sf"/>
</dbReference>
<dbReference type="Proteomes" id="UP000199468">
    <property type="component" value="Unassembled WGS sequence"/>
</dbReference>
<evidence type="ECO:0000259" key="5">
    <source>
        <dbReference type="Pfam" id="PF00174"/>
    </source>
</evidence>
<dbReference type="EMBL" id="FNBZ01000005">
    <property type="protein sequence ID" value="SDG74890.1"/>
    <property type="molecule type" value="Genomic_DNA"/>
</dbReference>
<comment type="caution">
    <text evidence="7">The sequence shown here is derived from an EMBL/GenBank/DDBJ whole genome shotgun (WGS) entry which is preliminary data.</text>
</comment>
<evidence type="ECO:0000313" key="7">
    <source>
        <dbReference type="EMBL" id="SDG74890.1"/>
    </source>
</evidence>
<keyword evidence="2" id="KW-0500">Molybdenum</keyword>
<gene>
    <name evidence="7" type="ORF">SAMN05421844_105161</name>
</gene>
<dbReference type="PRINTS" id="PR00407">
    <property type="entry name" value="EUMOPTERIN"/>
</dbReference>
<dbReference type="InterPro" id="IPR005066">
    <property type="entry name" value="MoCF_OxRdtse_dimer"/>
</dbReference>
<accession>A0ABY0P1J6</accession>
<name>A0ABY0P1J6_9HYPH</name>
<sequence>MLNEADLRDGAAATDAVPAAGALDTPRTSRRLLLGGSIAALGLAAGGLPRLSMISPAAAQGAAPAAAPPKGPQPFDYPGKDKGLTLLGDRPLVAETPANLLDDDTTPIAKFFVRNNGQIPEPIKDVDGWQLKIEGEVDKPLTLTVKELKSRFKAHTFRMVLECGGNGRSFYTPAARGNQWTNGGAGCAEWTGVRLADVLKAAGLKASAKFTGHYGADPHLSGDTTKDAVSRGMPIEKALEPHCLIVWAMNGEPLPHIHGGPLRLVVPGWPASLSSKWLNRILVRATPHDGQGMGGTSYRVPTVPIVPGSNVDGKTNFADLTSMPVRSIITAPANGARLPAATREVALRGAAWAGDHEVAKVEVSFDAGQRWHAMTLAKPKNRYDWVRWTGKVKLPSDGYFELWARATDSRGVAQPHVATNWNPQGYGSNPLHRIAVLVG</sequence>
<dbReference type="Gene3D" id="2.60.40.650">
    <property type="match status" value="1"/>
</dbReference>
<proteinExistence type="predicted"/>
<evidence type="ECO:0000256" key="4">
    <source>
        <dbReference type="ARBA" id="ARBA00023002"/>
    </source>
</evidence>
<dbReference type="RefSeq" id="WP_091858195.1">
    <property type="nucleotide sequence ID" value="NZ_FNBZ01000005.1"/>
</dbReference>
<dbReference type="Gene3D" id="3.90.420.10">
    <property type="entry name" value="Oxidoreductase, molybdopterin-binding domain"/>
    <property type="match status" value="1"/>
</dbReference>
<reference evidence="7 8" key="1">
    <citation type="submission" date="2016-10" db="EMBL/GenBank/DDBJ databases">
        <authorList>
            <person name="Varghese N."/>
            <person name="Submissions S."/>
        </authorList>
    </citation>
    <scope>NUCLEOTIDE SEQUENCE [LARGE SCALE GENOMIC DNA]</scope>
    <source>
        <strain evidence="7 8">DSM 26672</strain>
    </source>
</reference>
<dbReference type="PANTHER" id="PTHR19372">
    <property type="entry name" value="SULFITE REDUCTASE"/>
    <property type="match status" value="1"/>
</dbReference>
<comment type="cofactor">
    <cofactor evidence="1">
        <name>Mo-molybdopterin</name>
        <dbReference type="ChEBI" id="CHEBI:71302"/>
    </cofactor>
</comment>
<evidence type="ECO:0000256" key="2">
    <source>
        <dbReference type="ARBA" id="ARBA00022505"/>
    </source>
</evidence>
<dbReference type="InterPro" id="IPR008335">
    <property type="entry name" value="Mopterin_OxRdtase_euk"/>
</dbReference>
<evidence type="ECO:0000259" key="6">
    <source>
        <dbReference type="Pfam" id="PF03404"/>
    </source>
</evidence>
<dbReference type="SUPFAM" id="SSF56524">
    <property type="entry name" value="Oxidoreductase molybdopterin-binding domain"/>
    <property type="match status" value="1"/>
</dbReference>
<keyword evidence="3" id="KW-0479">Metal-binding</keyword>
<dbReference type="Pfam" id="PF03404">
    <property type="entry name" value="Mo-co_dimer"/>
    <property type="match status" value="1"/>
</dbReference>
<dbReference type="SUPFAM" id="SSF81296">
    <property type="entry name" value="E set domains"/>
    <property type="match status" value="1"/>
</dbReference>
<feature type="domain" description="Moybdenum cofactor oxidoreductase dimerisation" evidence="6">
    <location>
        <begin position="321"/>
        <end position="436"/>
    </location>
</feature>
<dbReference type="InterPro" id="IPR000572">
    <property type="entry name" value="OxRdtase_Mopterin-bd_dom"/>
</dbReference>
<dbReference type="Pfam" id="PF00174">
    <property type="entry name" value="Oxidored_molyb"/>
    <property type="match status" value="1"/>
</dbReference>
<evidence type="ECO:0000256" key="1">
    <source>
        <dbReference type="ARBA" id="ARBA00001924"/>
    </source>
</evidence>
<dbReference type="PANTHER" id="PTHR19372:SF7">
    <property type="entry name" value="SULFITE OXIDASE, MITOCHONDRIAL"/>
    <property type="match status" value="1"/>
</dbReference>
<evidence type="ECO:0000256" key="3">
    <source>
        <dbReference type="ARBA" id="ARBA00022723"/>
    </source>
</evidence>
<dbReference type="CDD" id="cd02110">
    <property type="entry name" value="SO_family_Moco_dimer"/>
    <property type="match status" value="1"/>
</dbReference>